<dbReference type="Proteomes" id="UP000789405">
    <property type="component" value="Unassembled WGS sequence"/>
</dbReference>
<evidence type="ECO:0000313" key="2">
    <source>
        <dbReference type="Proteomes" id="UP000789405"/>
    </source>
</evidence>
<gene>
    <name evidence="1" type="ORF">DERYTH_LOCUS26122</name>
</gene>
<protein>
    <submittedName>
        <fullName evidence="1">16460_t:CDS:1</fullName>
    </submittedName>
</protein>
<organism evidence="1 2">
    <name type="scientific">Dentiscutata erythropus</name>
    <dbReference type="NCBI Taxonomy" id="1348616"/>
    <lineage>
        <taxon>Eukaryota</taxon>
        <taxon>Fungi</taxon>
        <taxon>Fungi incertae sedis</taxon>
        <taxon>Mucoromycota</taxon>
        <taxon>Glomeromycotina</taxon>
        <taxon>Glomeromycetes</taxon>
        <taxon>Diversisporales</taxon>
        <taxon>Gigasporaceae</taxon>
        <taxon>Dentiscutata</taxon>
    </lineage>
</organism>
<dbReference type="AlphaFoldDB" id="A0A9N9P8M7"/>
<evidence type="ECO:0000313" key="1">
    <source>
        <dbReference type="EMBL" id="CAG8815509.1"/>
    </source>
</evidence>
<keyword evidence="2" id="KW-1185">Reference proteome</keyword>
<sequence>ALTQPQTSKCEELIEVAQYVVRNMQQNQQQNQSLQNQNQNNNYNNCFRSFKLEVVSPEGEHTQNQNLLFNEEEIIYSFLLNEIDKLLDKKDDD</sequence>
<feature type="non-terminal residue" evidence="1">
    <location>
        <position position="93"/>
    </location>
</feature>
<feature type="non-terminal residue" evidence="1">
    <location>
        <position position="1"/>
    </location>
</feature>
<accession>A0A9N9P8M7</accession>
<proteinExistence type="predicted"/>
<name>A0A9N9P8M7_9GLOM</name>
<dbReference type="EMBL" id="CAJVPY010052658">
    <property type="protein sequence ID" value="CAG8815509.1"/>
    <property type="molecule type" value="Genomic_DNA"/>
</dbReference>
<reference evidence="1" key="1">
    <citation type="submission" date="2021-06" db="EMBL/GenBank/DDBJ databases">
        <authorList>
            <person name="Kallberg Y."/>
            <person name="Tangrot J."/>
            <person name="Rosling A."/>
        </authorList>
    </citation>
    <scope>NUCLEOTIDE SEQUENCE</scope>
    <source>
        <strain evidence="1">MA453B</strain>
    </source>
</reference>
<comment type="caution">
    <text evidence="1">The sequence shown here is derived from an EMBL/GenBank/DDBJ whole genome shotgun (WGS) entry which is preliminary data.</text>
</comment>